<keyword evidence="1 4" id="KW-0732">Signal</keyword>
<protein>
    <recommendedName>
        <fullName evidence="5">Spaetzle domain-containing protein</fullName>
    </recommendedName>
</protein>
<dbReference type="GO" id="GO:0021556">
    <property type="term" value="P:central nervous system formation"/>
    <property type="evidence" value="ECO:0007669"/>
    <property type="project" value="TreeGrafter"/>
</dbReference>
<dbReference type="PANTHER" id="PTHR23199:SF12">
    <property type="entry name" value="NEUROTROPHIN 1-RELATED"/>
    <property type="match status" value="1"/>
</dbReference>
<dbReference type="GO" id="GO:0008083">
    <property type="term" value="F:growth factor activity"/>
    <property type="evidence" value="ECO:0007669"/>
    <property type="project" value="TreeGrafter"/>
</dbReference>
<reference evidence="6" key="2">
    <citation type="submission" date="2015-10" db="EMBL/GenBank/DDBJ databases">
        <authorList>
            <person name="Gilbert D.G."/>
        </authorList>
    </citation>
    <scope>NUCLEOTIDE SEQUENCE</scope>
</reference>
<evidence type="ECO:0000313" key="7">
    <source>
        <dbReference type="EMBL" id="KZS08833.1"/>
    </source>
</evidence>
<evidence type="ECO:0000256" key="4">
    <source>
        <dbReference type="SAM" id="SignalP"/>
    </source>
</evidence>
<dbReference type="EMBL" id="GDIP01216742">
    <property type="protein sequence ID" value="JAJ06660.1"/>
    <property type="molecule type" value="Transcribed_RNA"/>
</dbReference>
<feature type="signal peptide" evidence="4">
    <location>
        <begin position="1"/>
        <end position="21"/>
    </location>
</feature>
<dbReference type="Proteomes" id="UP000076858">
    <property type="component" value="Unassembled WGS sequence"/>
</dbReference>
<evidence type="ECO:0000313" key="6">
    <source>
        <dbReference type="EMBL" id="JAJ04761.1"/>
    </source>
</evidence>
<dbReference type="Pfam" id="PF16077">
    <property type="entry name" value="Spaetzle"/>
    <property type="match status" value="1"/>
</dbReference>
<dbReference type="GO" id="GO:0005121">
    <property type="term" value="F:Toll binding"/>
    <property type="evidence" value="ECO:0007669"/>
    <property type="project" value="TreeGrafter"/>
</dbReference>
<dbReference type="Gene3D" id="2.10.90.10">
    <property type="entry name" value="Cystine-knot cytokines"/>
    <property type="match status" value="1"/>
</dbReference>
<dbReference type="InterPro" id="IPR029034">
    <property type="entry name" value="Cystine-knot_cytokine"/>
</dbReference>
<dbReference type="STRING" id="35525.A0A0N8AFU1"/>
<keyword evidence="3" id="KW-0325">Glycoprotein</keyword>
<dbReference type="AlphaFoldDB" id="A0A0N8AFU1"/>
<sequence>MKTIMLCFGAVLLGALAEAAADPQHYPKPAYPAPYGQKSEYNYCDPRKAPKCAEKGNETFCLKDSEYPLKEVKYAIEYDPLVLMKYADVADQSADNLVDGLTSLSENHFDYPDYHGKTFEKSNWVGDEGYICPSDVLYTRPLRAVNTDGEWRVIVQDIAWPGYTQTQRIETCLFAGASCRTVAPCYGSKCLQKYVYQRMLSFNPCDPEKGIFVDIYQLPSACSCNVPRKFQ</sequence>
<dbReference type="GO" id="GO:0005615">
    <property type="term" value="C:extracellular space"/>
    <property type="evidence" value="ECO:0007669"/>
    <property type="project" value="UniProtKB-ARBA"/>
</dbReference>
<keyword evidence="8" id="KW-1185">Reference proteome</keyword>
<organism evidence="7 8">
    <name type="scientific">Daphnia magna</name>
    <dbReference type="NCBI Taxonomy" id="35525"/>
    <lineage>
        <taxon>Eukaryota</taxon>
        <taxon>Metazoa</taxon>
        <taxon>Ecdysozoa</taxon>
        <taxon>Arthropoda</taxon>
        <taxon>Crustacea</taxon>
        <taxon>Branchiopoda</taxon>
        <taxon>Diplostraca</taxon>
        <taxon>Cladocera</taxon>
        <taxon>Anomopoda</taxon>
        <taxon>Daphniidae</taxon>
        <taxon>Daphnia</taxon>
    </lineage>
</organism>
<dbReference type="SUPFAM" id="SSF57501">
    <property type="entry name" value="Cystine-knot cytokines"/>
    <property type="match status" value="1"/>
</dbReference>
<feature type="domain" description="Spaetzle" evidence="5">
    <location>
        <begin position="130"/>
        <end position="226"/>
    </location>
</feature>
<evidence type="ECO:0000313" key="8">
    <source>
        <dbReference type="Proteomes" id="UP000076858"/>
    </source>
</evidence>
<evidence type="ECO:0000256" key="1">
    <source>
        <dbReference type="ARBA" id="ARBA00022729"/>
    </source>
</evidence>
<accession>A0A0N8AFU1</accession>
<dbReference type="OrthoDB" id="10064289at2759"/>
<proteinExistence type="predicted"/>
<dbReference type="FunFam" id="2.10.90.10:FF:000035">
    <property type="entry name" value="Spz1"/>
    <property type="match status" value="1"/>
</dbReference>
<reference evidence="7 8" key="3">
    <citation type="submission" date="2016-03" db="EMBL/GenBank/DDBJ databases">
        <title>EvidentialGene: Evidence-directed Construction of Genes on Genomes.</title>
        <authorList>
            <person name="Gilbert D.G."/>
            <person name="Choi J.-H."/>
            <person name="Mockaitis K."/>
            <person name="Colbourne J."/>
            <person name="Pfrender M."/>
        </authorList>
    </citation>
    <scope>NUCLEOTIDE SEQUENCE [LARGE SCALE GENOMIC DNA]</scope>
    <source>
        <strain evidence="7 8">Xinb3</strain>
        <tissue evidence="7">Complete organism</tissue>
    </source>
</reference>
<name>A0A0N8AFU1_9CRUS</name>
<dbReference type="EMBL" id="GDIP01218641">
    <property type="protein sequence ID" value="JAJ04761.1"/>
    <property type="molecule type" value="Transcribed_RNA"/>
</dbReference>
<feature type="chain" id="PRO_5013460356" description="Spaetzle domain-containing protein" evidence="4">
    <location>
        <begin position="22"/>
        <end position="231"/>
    </location>
</feature>
<gene>
    <name evidence="7" type="ORF">APZ42_027090</name>
</gene>
<keyword evidence="2" id="KW-1015">Disulfide bond</keyword>
<dbReference type="GO" id="GO:0045087">
    <property type="term" value="P:innate immune response"/>
    <property type="evidence" value="ECO:0007669"/>
    <property type="project" value="TreeGrafter"/>
</dbReference>
<dbReference type="InterPro" id="IPR032104">
    <property type="entry name" value="Spaetzle"/>
</dbReference>
<dbReference type="PANTHER" id="PTHR23199">
    <property type="entry name" value="NEUROTROPHIN 1-RELATED"/>
    <property type="match status" value="1"/>
</dbReference>
<evidence type="ECO:0000256" key="3">
    <source>
        <dbReference type="ARBA" id="ARBA00023180"/>
    </source>
</evidence>
<dbReference type="InterPro" id="IPR052444">
    <property type="entry name" value="Spz/Toll_ligand-like"/>
</dbReference>
<reference evidence="6" key="1">
    <citation type="submission" date="2015-10" db="EMBL/GenBank/DDBJ databases">
        <title>Daphnia magna gene sets from two clonal populations assembled and annotated with EvidentialGene.</title>
        <authorList>
            <person name="Gilbert D."/>
            <person name="Podicheti R."/>
            <person name="Orsini L."/>
            <person name="Colbourne J."/>
            <person name="Pfrender M."/>
        </authorList>
    </citation>
    <scope>NUCLEOTIDE SEQUENCE</scope>
</reference>
<dbReference type="EMBL" id="LRGB01002169">
    <property type="protein sequence ID" value="KZS08833.1"/>
    <property type="molecule type" value="Genomic_DNA"/>
</dbReference>
<evidence type="ECO:0000259" key="5">
    <source>
        <dbReference type="Pfam" id="PF16077"/>
    </source>
</evidence>
<evidence type="ECO:0000256" key="2">
    <source>
        <dbReference type="ARBA" id="ARBA00023157"/>
    </source>
</evidence>